<protein>
    <submittedName>
        <fullName evidence="1">Uncharacterized protein</fullName>
    </submittedName>
</protein>
<name>A0ABD2YR68_9GENT</name>
<dbReference type="Proteomes" id="UP001630127">
    <property type="component" value="Unassembled WGS sequence"/>
</dbReference>
<dbReference type="AlphaFoldDB" id="A0ABD2YR68"/>
<keyword evidence="2" id="KW-1185">Reference proteome</keyword>
<sequence length="66" mass="7293">MASMVREQNKVMGKEKACGDGAKRVLVLVLGRVNHRRGLGEEEREVRGGGVLALWEKNDEEGLSED</sequence>
<reference evidence="1 2" key="1">
    <citation type="submission" date="2024-11" db="EMBL/GenBank/DDBJ databases">
        <title>A near-complete genome assembly of Cinchona calisaya.</title>
        <authorList>
            <person name="Lian D.C."/>
            <person name="Zhao X.W."/>
            <person name="Wei L."/>
        </authorList>
    </citation>
    <scope>NUCLEOTIDE SEQUENCE [LARGE SCALE GENOMIC DNA]</scope>
    <source>
        <tissue evidence="1">Nenye</tissue>
    </source>
</reference>
<organism evidence="1 2">
    <name type="scientific">Cinchona calisaya</name>
    <dbReference type="NCBI Taxonomy" id="153742"/>
    <lineage>
        <taxon>Eukaryota</taxon>
        <taxon>Viridiplantae</taxon>
        <taxon>Streptophyta</taxon>
        <taxon>Embryophyta</taxon>
        <taxon>Tracheophyta</taxon>
        <taxon>Spermatophyta</taxon>
        <taxon>Magnoliopsida</taxon>
        <taxon>eudicotyledons</taxon>
        <taxon>Gunneridae</taxon>
        <taxon>Pentapetalae</taxon>
        <taxon>asterids</taxon>
        <taxon>lamiids</taxon>
        <taxon>Gentianales</taxon>
        <taxon>Rubiaceae</taxon>
        <taxon>Cinchonoideae</taxon>
        <taxon>Cinchoneae</taxon>
        <taxon>Cinchona</taxon>
    </lineage>
</organism>
<evidence type="ECO:0000313" key="2">
    <source>
        <dbReference type="Proteomes" id="UP001630127"/>
    </source>
</evidence>
<dbReference type="EMBL" id="JBJUIK010000012">
    <property type="protein sequence ID" value="KAL3509879.1"/>
    <property type="molecule type" value="Genomic_DNA"/>
</dbReference>
<accession>A0ABD2YR68</accession>
<feature type="non-terminal residue" evidence="1">
    <location>
        <position position="66"/>
    </location>
</feature>
<proteinExistence type="predicted"/>
<evidence type="ECO:0000313" key="1">
    <source>
        <dbReference type="EMBL" id="KAL3509879.1"/>
    </source>
</evidence>
<gene>
    <name evidence="1" type="ORF">ACH5RR_029280</name>
</gene>
<comment type="caution">
    <text evidence="1">The sequence shown here is derived from an EMBL/GenBank/DDBJ whole genome shotgun (WGS) entry which is preliminary data.</text>
</comment>